<evidence type="ECO:0000313" key="2">
    <source>
        <dbReference type="Proteomes" id="UP001172102"/>
    </source>
</evidence>
<proteinExistence type="predicted"/>
<dbReference type="InterPro" id="IPR052895">
    <property type="entry name" value="HetReg/Transcr_Mod"/>
</dbReference>
<sequence length="270" mass="30192">MTRAHGPLNVLCLASHASSQKRGMPSWVPDWSDYTIKTSIDDLTNNRFTASLNLEPEYSFNRMDKMLKVKGYLVDVVTRVAGSHAPARTGIRTLYTDFDDLLVEVRSWCTQALMSGLNDPDIPWRQGAFWRTLVYDTFPTGYFFSAPDEWEGMELSTLTKFVADEDLSSEEEMALPSEYMIQLRRTAQGGKAFGLSSSGMYLMLPPGAKMGDVVCVLWGCDIPVVLGDRDGKTVLIGETYCDGLMDGTWIDNARDGGLNLDDITKTFRLY</sequence>
<dbReference type="Proteomes" id="UP001172102">
    <property type="component" value="Unassembled WGS sequence"/>
</dbReference>
<dbReference type="PANTHER" id="PTHR24148">
    <property type="entry name" value="ANKYRIN REPEAT DOMAIN-CONTAINING PROTEIN 39 HOMOLOG-RELATED"/>
    <property type="match status" value="1"/>
</dbReference>
<accession>A0AA40DSL3</accession>
<name>A0AA40DSL3_9PEZI</name>
<dbReference type="AlphaFoldDB" id="A0AA40DSL3"/>
<dbReference type="PANTHER" id="PTHR24148:SF64">
    <property type="entry name" value="HETEROKARYON INCOMPATIBILITY DOMAIN-CONTAINING PROTEIN"/>
    <property type="match status" value="1"/>
</dbReference>
<dbReference type="EMBL" id="JAUKUA010000005">
    <property type="protein sequence ID" value="KAK0711906.1"/>
    <property type="molecule type" value="Genomic_DNA"/>
</dbReference>
<keyword evidence="2" id="KW-1185">Reference proteome</keyword>
<protein>
    <recommendedName>
        <fullName evidence="3">Heterokaryon incompatibility protein</fullName>
    </recommendedName>
</protein>
<evidence type="ECO:0000313" key="1">
    <source>
        <dbReference type="EMBL" id="KAK0711906.1"/>
    </source>
</evidence>
<organism evidence="1 2">
    <name type="scientific">Lasiosphaeris hirsuta</name>
    <dbReference type="NCBI Taxonomy" id="260670"/>
    <lineage>
        <taxon>Eukaryota</taxon>
        <taxon>Fungi</taxon>
        <taxon>Dikarya</taxon>
        <taxon>Ascomycota</taxon>
        <taxon>Pezizomycotina</taxon>
        <taxon>Sordariomycetes</taxon>
        <taxon>Sordariomycetidae</taxon>
        <taxon>Sordariales</taxon>
        <taxon>Lasiosphaeriaceae</taxon>
        <taxon>Lasiosphaeris</taxon>
    </lineage>
</organism>
<gene>
    <name evidence="1" type="ORF">B0H67DRAFT_586545</name>
</gene>
<dbReference type="Pfam" id="PF26639">
    <property type="entry name" value="Het-6_barrel"/>
    <property type="match status" value="1"/>
</dbReference>
<reference evidence="1" key="1">
    <citation type="submission" date="2023-06" db="EMBL/GenBank/DDBJ databases">
        <title>Genome-scale phylogeny and comparative genomics of the fungal order Sordariales.</title>
        <authorList>
            <consortium name="Lawrence Berkeley National Laboratory"/>
            <person name="Hensen N."/>
            <person name="Bonometti L."/>
            <person name="Westerberg I."/>
            <person name="Brannstrom I.O."/>
            <person name="Guillou S."/>
            <person name="Cros-Aarteil S."/>
            <person name="Calhoun S."/>
            <person name="Haridas S."/>
            <person name="Kuo A."/>
            <person name="Mondo S."/>
            <person name="Pangilinan J."/>
            <person name="Riley R."/>
            <person name="Labutti K."/>
            <person name="Andreopoulos B."/>
            <person name="Lipzen A."/>
            <person name="Chen C."/>
            <person name="Yanf M."/>
            <person name="Daum C."/>
            <person name="Ng V."/>
            <person name="Clum A."/>
            <person name="Steindorff A."/>
            <person name="Ohm R."/>
            <person name="Martin F."/>
            <person name="Silar P."/>
            <person name="Natvig D."/>
            <person name="Lalanne C."/>
            <person name="Gautier V."/>
            <person name="Ament-Velasquez S.L."/>
            <person name="Kruys A."/>
            <person name="Hutchinson M.I."/>
            <person name="Powell A.J."/>
            <person name="Barry K."/>
            <person name="Miller A.N."/>
            <person name="Grigoriev I.V."/>
            <person name="Debuchy R."/>
            <person name="Gladieux P."/>
            <person name="Thoren M.H."/>
            <person name="Johannesson H."/>
        </authorList>
    </citation>
    <scope>NUCLEOTIDE SEQUENCE</scope>
    <source>
        <strain evidence="1">SMH4607-1</strain>
    </source>
</reference>
<evidence type="ECO:0008006" key="3">
    <source>
        <dbReference type="Google" id="ProtNLM"/>
    </source>
</evidence>
<comment type="caution">
    <text evidence="1">The sequence shown here is derived from an EMBL/GenBank/DDBJ whole genome shotgun (WGS) entry which is preliminary data.</text>
</comment>